<dbReference type="PANTHER" id="PTHR43760:SF1">
    <property type="entry name" value="ENDORIBONUCLEASE L-PSP_CHORISMATE MUTASE-LIKE DOMAIN-CONTAINING PROTEIN"/>
    <property type="match status" value="1"/>
</dbReference>
<dbReference type="eggNOG" id="COG0251">
    <property type="taxonomic scope" value="Bacteria"/>
</dbReference>
<reference evidence="2 3" key="1">
    <citation type="journal article" date="2012" name="J. Bacteriol.">
        <title>Genome Sequence of Nitratireductor indicus Type Strain C115.</title>
        <authorList>
            <person name="Lai Q."/>
            <person name="Li G."/>
            <person name="Yu Z."/>
            <person name="Shao Z."/>
        </authorList>
    </citation>
    <scope>NUCLEOTIDE SEQUENCE [LARGE SCALE GENOMIC DNA]</scope>
    <source>
        <strain evidence="2 3">C115</strain>
    </source>
</reference>
<dbReference type="OrthoDB" id="9806350at2"/>
<dbReference type="RefSeq" id="WP_009450458.1">
    <property type="nucleotide sequence ID" value="NZ_AMSI01000007.1"/>
</dbReference>
<feature type="domain" description="Endoribonuclease L-PSP/chorismate mutase-like" evidence="1">
    <location>
        <begin position="3"/>
        <end position="144"/>
    </location>
</feature>
<protein>
    <recommendedName>
        <fullName evidence="1">Endoribonuclease L-PSP/chorismate mutase-like domain-containing protein</fullName>
    </recommendedName>
</protein>
<evidence type="ECO:0000259" key="1">
    <source>
        <dbReference type="Pfam" id="PF14588"/>
    </source>
</evidence>
<accession>K2NWJ2</accession>
<proteinExistence type="predicted"/>
<keyword evidence="3" id="KW-1185">Reference proteome</keyword>
<dbReference type="PATRIC" id="fig|1231190.3.peg.2392"/>
<dbReference type="InterPro" id="IPR035959">
    <property type="entry name" value="RutC-like_sf"/>
</dbReference>
<dbReference type="SUPFAM" id="SSF55298">
    <property type="entry name" value="YjgF-like"/>
    <property type="match status" value="1"/>
</dbReference>
<evidence type="ECO:0000313" key="2">
    <source>
        <dbReference type="EMBL" id="EKF42169.1"/>
    </source>
</evidence>
<dbReference type="InterPro" id="IPR013813">
    <property type="entry name" value="Endoribo_LPSP/chorism_mut-like"/>
</dbReference>
<dbReference type="STRING" id="721133.SAMN05216176_107204"/>
<comment type="caution">
    <text evidence="2">The sequence shown here is derived from an EMBL/GenBank/DDBJ whole genome shotgun (WGS) entry which is preliminary data.</text>
</comment>
<dbReference type="Proteomes" id="UP000007374">
    <property type="component" value="Unassembled WGS sequence"/>
</dbReference>
<dbReference type="EMBL" id="AMSI01000007">
    <property type="protein sequence ID" value="EKF42169.1"/>
    <property type="molecule type" value="Genomic_DNA"/>
</dbReference>
<dbReference type="PANTHER" id="PTHR43760">
    <property type="entry name" value="ENDORIBONUCLEASE-RELATED"/>
    <property type="match status" value="1"/>
</dbReference>
<dbReference type="AlphaFoldDB" id="K2NWJ2"/>
<dbReference type="Pfam" id="PF14588">
    <property type="entry name" value="YjgF_endoribonc"/>
    <property type="match status" value="1"/>
</dbReference>
<gene>
    <name evidence="2" type="ORF">NA8A_11490</name>
</gene>
<organism evidence="2 3">
    <name type="scientific">Nitratireductor indicus C115</name>
    <dbReference type="NCBI Taxonomy" id="1231190"/>
    <lineage>
        <taxon>Bacteria</taxon>
        <taxon>Pseudomonadati</taxon>
        <taxon>Pseudomonadota</taxon>
        <taxon>Alphaproteobacteria</taxon>
        <taxon>Hyphomicrobiales</taxon>
        <taxon>Phyllobacteriaceae</taxon>
        <taxon>Nitratireductor</taxon>
    </lineage>
</organism>
<dbReference type="Gene3D" id="3.30.1330.40">
    <property type="entry name" value="RutC-like"/>
    <property type="match status" value="1"/>
</dbReference>
<dbReference type="CDD" id="cd02199">
    <property type="entry name" value="YjgF_YER057c_UK114_like_1"/>
    <property type="match status" value="1"/>
</dbReference>
<sequence length="152" mass="16148">MIEAKLDSLGIKLPEAASPSFNYVPVTLHNGVAYVSGQMPKIDGEVRVFGKAGAEVDLDTAREQARICTLQGVACLKAALGSLDRVERVLKVNGYVASAPGFNAQPRVLDAASELLVEIFGEIGRHARAAVGVAELPRNAVVEVEMTVAYRD</sequence>
<evidence type="ECO:0000313" key="3">
    <source>
        <dbReference type="Proteomes" id="UP000007374"/>
    </source>
</evidence>
<name>K2NWJ2_9HYPH</name>